<sequence>MNLANQAGQSCAKTYGTARYDPPQMIWIAETASARTKGLIFRSCVETCSKGSIKQLNKVTDIKEKDKIEAKTRKIKHQMESVEKSIKSKSNQSKPGNPSLNIQNELDNHELFINELIQQKLQNENAQLFSAIAITLDLPTMEPEDFLRIGDEHLDTILETESDEFIKSSVENLVPSPSEFEDECECDGIDEADYDPEEEIRLIEKLLYDNSSPRPPEEFNSENSDAIIEYFSPSPIPVKDSDPFM</sequence>
<evidence type="ECO:0000313" key="2">
    <source>
        <dbReference type="EMBL" id="GEU33554.1"/>
    </source>
</evidence>
<dbReference type="EMBL" id="BKCJ010000477">
    <property type="protein sequence ID" value="GEU33554.1"/>
    <property type="molecule type" value="Genomic_DNA"/>
</dbReference>
<name>A0A6L2JCY9_TANCI</name>
<evidence type="ECO:0008006" key="3">
    <source>
        <dbReference type="Google" id="ProtNLM"/>
    </source>
</evidence>
<evidence type="ECO:0000256" key="1">
    <source>
        <dbReference type="SAM" id="MobiDB-lite"/>
    </source>
</evidence>
<organism evidence="2">
    <name type="scientific">Tanacetum cinerariifolium</name>
    <name type="common">Dalmatian daisy</name>
    <name type="synonym">Chrysanthemum cinerariifolium</name>
    <dbReference type="NCBI Taxonomy" id="118510"/>
    <lineage>
        <taxon>Eukaryota</taxon>
        <taxon>Viridiplantae</taxon>
        <taxon>Streptophyta</taxon>
        <taxon>Embryophyta</taxon>
        <taxon>Tracheophyta</taxon>
        <taxon>Spermatophyta</taxon>
        <taxon>Magnoliopsida</taxon>
        <taxon>eudicotyledons</taxon>
        <taxon>Gunneridae</taxon>
        <taxon>Pentapetalae</taxon>
        <taxon>asterids</taxon>
        <taxon>campanulids</taxon>
        <taxon>Asterales</taxon>
        <taxon>Asteraceae</taxon>
        <taxon>Asteroideae</taxon>
        <taxon>Anthemideae</taxon>
        <taxon>Anthemidinae</taxon>
        <taxon>Tanacetum</taxon>
    </lineage>
</organism>
<accession>A0A6L2JCY9</accession>
<protein>
    <recommendedName>
        <fullName evidence="3">Reverse transcriptase domain-containing protein</fullName>
    </recommendedName>
</protein>
<feature type="compositionally biased region" description="Polar residues" evidence="1">
    <location>
        <begin position="88"/>
        <end position="103"/>
    </location>
</feature>
<comment type="caution">
    <text evidence="2">The sequence shown here is derived from an EMBL/GenBank/DDBJ whole genome shotgun (WGS) entry which is preliminary data.</text>
</comment>
<proteinExistence type="predicted"/>
<gene>
    <name evidence="2" type="ORF">Tci_005532</name>
</gene>
<dbReference type="AlphaFoldDB" id="A0A6L2JCY9"/>
<reference evidence="2" key="1">
    <citation type="journal article" date="2019" name="Sci. Rep.">
        <title>Draft genome of Tanacetum cinerariifolium, the natural source of mosquito coil.</title>
        <authorList>
            <person name="Yamashiro T."/>
            <person name="Shiraishi A."/>
            <person name="Satake H."/>
            <person name="Nakayama K."/>
        </authorList>
    </citation>
    <scope>NUCLEOTIDE SEQUENCE</scope>
</reference>
<feature type="region of interest" description="Disordered" evidence="1">
    <location>
        <begin position="72"/>
        <end position="103"/>
    </location>
</feature>
<feature type="compositionally biased region" description="Basic and acidic residues" evidence="1">
    <location>
        <begin position="72"/>
        <end position="86"/>
    </location>
</feature>